<reference evidence="1 2" key="1">
    <citation type="submission" date="2018-04" db="EMBL/GenBank/DDBJ databases">
        <title>Genomic Encyclopedia of Type Strains, Phase IV (KMG-IV): sequencing the most valuable type-strain genomes for metagenomic binning, comparative biology and taxonomic classification.</title>
        <authorList>
            <person name="Goeker M."/>
        </authorList>
    </citation>
    <scope>NUCLEOTIDE SEQUENCE [LARGE SCALE GENOMIC DNA]</scope>
    <source>
        <strain evidence="1 2">DSM 28795</strain>
    </source>
</reference>
<evidence type="ECO:0000313" key="1">
    <source>
        <dbReference type="EMBL" id="PVY85275.1"/>
    </source>
</evidence>
<protein>
    <submittedName>
        <fullName evidence="1">Uncharacterized protein YehS (DUF1456 family)</fullName>
    </submittedName>
</protein>
<organism evidence="1 2">
    <name type="scientific">Convivina intestini</name>
    <dbReference type="NCBI Taxonomy" id="1505726"/>
    <lineage>
        <taxon>Bacteria</taxon>
        <taxon>Bacillati</taxon>
        <taxon>Bacillota</taxon>
        <taxon>Bacilli</taxon>
        <taxon>Lactobacillales</taxon>
        <taxon>Lactobacillaceae</taxon>
        <taxon>Convivina</taxon>
    </lineage>
</organism>
<dbReference type="Pfam" id="PF07308">
    <property type="entry name" value="DUF1456"/>
    <property type="match status" value="2"/>
</dbReference>
<gene>
    <name evidence="1" type="ORF">C7384_10295</name>
</gene>
<name>A0A2U1DC60_9LACO</name>
<keyword evidence="2" id="KW-1185">Reference proteome</keyword>
<dbReference type="InterPro" id="IPR009921">
    <property type="entry name" value="YehS-like"/>
</dbReference>
<dbReference type="PANTHER" id="PTHR37805">
    <property type="entry name" value="CYTOPLASMIC PROTEIN-RELATED"/>
    <property type="match status" value="1"/>
</dbReference>
<dbReference type="AlphaFoldDB" id="A0A2U1DC60"/>
<dbReference type="OrthoDB" id="9788465at2"/>
<proteinExistence type="predicted"/>
<dbReference type="PANTHER" id="PTHR37805:SF1">
    <property type="entry name" value="CYTOPLASMIC PROTEIN"/>
    <property type="match status" value="1"/>
</dbReference>
<accession>A0A2U1DC60</accession>
<evidence type="ECO:0000313" key="2">
    <source>
        <dbReference type="Proteomes" id="UP000245433"/>
    </source>
</evidence>
<dbReference type="RefSeq" id="WP_089938249.1">
    <property type="nucleotide sequence ID" value="NZ_CAKOEX010000002.1"/>
</dbReference>
<sequence length="163" mass="18440">MNNNDIVIRLRYALNLTSADLRHIFSLGDLEISGATLDKVMTKQDAETPFDQHLSTHDLEAFLNGLVVYKRGVKKDAQGQEVKPSFDITEPAMINNVVIKKIKIALHYTSEDLQELMELAGDQISKGELSAVLRSPDHRNYRPAGDRYLRKILKGMALKYRSN</sequence>
<comment type="caution">
    <text evidence="1">The sequence shown here is derived from an EMBL/GenBank/DDBJ whole genome shotgun (WGS) entry which is preliminary data.</text>
</comment>
<dbReference type="Proteomes" id="UP000245433">
    <property type="component" value="Unassembled WGS sequence"/>
</dbReference>
<dbReference type="EMBL" id="QEKT01000002">
    <property type="protein sequence ID" value="PVY85275.1"/>
    <property type="molecule type" value="Genomic_DNA"/>
</dbReference>